<dbReference type="InterPro" id="IPR055152">
    <property type="entry name" value="Transketolase-like_C_2"/>
</dbReference>
<feature type="binding site" evidence="11">
    <location>
        <position position="430"/>
    </location>
    <ligand>
        <name>substrate</name>
    </ligand>
</feature>
<comment type="subunit">
    <text evidence="3">Homodimer.</text>
</comment>
<feature type="binding site" evidence="12">
    <location>
        <begin position="79"/>
        <end position="81"/>
    </location>
    <ligand>
        <name>thiamine diphosphate</name>
        <dbReference type="ChEBI" id="CHEBI:58937"/>
    </ligand>
</feature>
<dbReference type="SMART" id="SM00861">
    <property type="entry name" value="Transket_pyr"/>
    <property type="match status" value="1"/>
</dbReference>
<evidence type="ECO:0000256" key="13">
    <source>
        <dbReference type="PIRSR" id="PIRSR605478-4"/>
    </source>
</evidence>
<feature type="binding site" evidence="11">
    <location>
        <position position="442"/>
    </location>
    <ligand>
        <name>substrate</name>
    </ligand>
</feature>
<comment type="catalytic activity">
    <reaction evidence="9">
        <text>D-sedoheptulose 7-phosphate + D-glyceraldehyde 3-phosphate = aldehydo-D-ribose 5-phosphate + D-xylulose 5-phosphate</text>
        <dbReference type="Rhea" id="RHEA:10508"/>
        <dbReference type="ChEBI" id="CHEBI:57483"/>
        <dbReference type="ChEBI" id="CHEBI:57737"/>
        <dbReference type="ChEBI" id="CHEBI:58273"/>
        <dbReference type="ChEBI" id="CHEBI:59776"/>
        <dbReference type="EC" id="2.2.1.1"/>
    </reaction>
</comment>
<evidence type="ECO:0000256" key="14">
    <source>
        <dbReference type="PIRSR" id="PIRSR605478-5"/>
    </source>
</evidence>
<evidence type="ECO:0000313" key="16">
    <source>
        <dbReference type="EMBL" id="KAJ1971844.1"/>
    </source>
</evidence>
<feature type="site" description="Important for catalytic activity" evidence="14">
    <location>
        <position position="226"/>
    </location>
</feature>
<dbReference type="SUPFAM" id="SSF52518">
    <property type="entry name" value="Thiamin diphosphate-binding fold (THDP-binding)"/>
    <property type="match status" value="2"/>
</dbReference>
<dbReference type="InterPro" id="IPR009014">
    <property type="entry name" value="Transketo_C/PFOR_II"/>
</dbReference>
<dbReference type="Gene3D" id="3.40.50.920">
    <property type="match status" value="1"/>
</dbReference>
<evidence type="ECO:0000256" key="2">
    <source>
        <dbReference type="ARBA" id="ARBA00007131"/>
    </source>
</evidence>
<dbReference type="InterPro" id="IPR005474">
    <property type="entry name" value="Transketolase_N"/>
</dbReference>
<dbReference type="GO" id="GO:0005634">
    <property type="term" value="C:nucleus"/>
    <property type="evidence" value="ECO:0007669"/>
    <property type="project" value="TreeGrafter"/>
</dbReference>
<evidence type="ECO:0000256" key="11">
    <source>
        <dbReference type="PIRSR" id="PIRSR605478-2"/>
    </source>
</evidence>
<keyword evidence="7 13" id="KW-0460">Magnesium</keyword>
<evidence type="ECO:0000256" key="9">
    <source>
        <dbReference type="ARBA" id="ARBA00049473"/>
    </source>
</evidence>
<evidence type="ECO:0000256" key="6">
    <source>
        <dbReference type="ARBA" id="ARBA00022723"/>
    </source>
</evidence>
<comment type="cofactor">
    <cofactor evidence="13">
        <name>Mg(2+)</name>
        <dbReference type="ChEBI" id="CHEBI:18420"/>
    </cofactor>
    <text evidence="13">Binds 1 Mg(2+) ion per subunit. Can also utilize other divalent metal cations, such as Ca(2+), Mn(2+) and Co(2+).</text>
</comment>
<feature type="binding site" evidence="13">
    <location>
        <position position="152"/>
    </location>
    <ligand>
        <name>Mg(2+)</name>
        <dbReference type="ChEBI" id="CHEBI:18420"/>
    </ligand>
</feature>
<feature type="binding site" evidence="11">
    <location>
        <position position="489"/>
    </location>
    <ligand>
        <name>substrate</name>
    </ligand>
</feature>
<organism evidence="16 17">
    <name type="scientific">Dimargaris verticillata</name>
    <dbReference type="NCBI Taxonomy" id="2761393"/>
    <lineage>
        <taxon>Eukaryota</taxon>
        <taxon>Fungi</taxon>
        <taxon>Fungi incertae sedis</taxon>
        <taxon>Zoopagomycota</taxon>
        <taxon>Kickxellomycotina</taxon>
        <taxon>Dimargaritomycetes</taxon>
        <taxon>Dimargaritales</taxon>
        <taxon>Dimargaritaceae</taxon>
        <taxon>Dimargaris</taxon>
    </lineage>
</organism>
<dbReference type="FunFam" id="3.40.50.920:FF:000003">
    <property type="entry name" value="Transketolase"/>
    <property type="match status" value="1"/>
</dbReference>
<comment type="cofactor">
    <cofactor evidence="12">
        <name>thiamine diphosphate</name>
        <dbReference type="ChEBI" id="CHEBI:58937"/>
    </cofactor>
    <text evidence="12">Binds 1 thiamine pyrophosphate per subunit. During the reaction, the substrate forms a covalent intermediate with the cofactor.</text>
</comment>
<dbReference type="OrthoDB" id="10267175at2759"/>
<proteinExistence type="inferred from homology"/>
<evidence type="ECO:0000256" key="7">
    <source>
        <dbReference type="ARBA" id="ARBA00022842"/>
    </source>
</evidence>
<evidence type="ECO:0000313" key="17">
    <source>
        <dbReference type="Proteomes" id="UP001151582"/>
    </source>
</evidence>
<evidence type="ECO:0000256" key="4">
    <source>
        <dbReference type="ARBA" id="ARBA00013152"/>
    </source>
</evidence>
<feature type="binding site" evidence="11">
    <location>
        <position position="321"/>
    </location>
    <ligand>
        <name>substrate</name>
    </ligand>
</feature>
<dbReference type="PROSITE" id="PS00802">
    <property type="entry name" value="TRANSKETOLASE_2"/>
    <property type="match status" value="1"/>
</dbReference>
<feature type="binding site" evidence="13">
    <location>
        <position position="120"/>
    </location>
    <ligand>
        <name>Mg(2+)</name>
        <dbReference type="ChEBI" id="CHEBI:18420"/>
    </ligand>
</feature>
<dbReference type="GO" id="GO:0046872">
    <property type="term" value="F:metal ion binding"/>
    <property type="evidence" value="ECO:0007669"/>
    <property type="project" value="UniProtKB-KW"/>
</dbReference>
<dbReference type="FunFam" id="3.40.50.970:FF:000004">
    <property type="entry name" value="Transketolase"/>
    <property type="match status" value="1"/>
</dbReference>
<dbReference type="Pfam" id="PF00456">
    <property type="entry name" value="Transketolase_N"/>
    <property type="match status" value="1"/>
</dbReference>
<dbReference type="InterPro" id="IPR033247">
    <property type="entry name" value="Transketolase_fam"/>
</dbReference>
<keyword evidence="17" id="KW-1185">Reference proteome</keyword>
<feature type="domain" description="Transketolase-like pyrimidine-binding" evidence="15">
    <location>
        <begin position="318"/>
        <end position="494"/>
    </location>
</feature>
<dbReference type="Pfam" id="PF02779">
    <property type="entry name" value="Transket_pyr"/>
    <property type="match status" value="1"/>
</dbReference>
<protein>
    <recommendedName>
        <fullName evidence="4">transketolase</fullName>
        <ecNumber evidence="4">2.2.1.1</ecNumber>
    </recommendedName>
</protein>
<reference evidence="16" key="1">
    <citation type="submission" date="2022-07" db="EMBL/GenBank/DDBJ databases">
        <title>Phylogenomic reconstructions and comparative analyses of Kickxellomycotina fungi.</title>
        <authorList>
            <person name="Reynolds N.K."/>
            <person name="Stajich J.E."/>
            <person name="Barry K."/>
            <person name="Grigoriev I.V."/>
            <person name="Crous P."/>
            <person name="Smith M.E."/>
        </authorList>
    </citation>
    <scope>NUCLEOTIDE SEQUENCE</scope>
    <source>
        <strain evidence="16">RSA 567</strain>
    </source>
</reference>
<dbReference type="FunFam" id="3.40.50.970:FF:000003">
    <property type="entry name" value="Transketolase"/>
    <property type="match status" value="1"/>
</dbReference>
<dbReference type="EC" id="2.2.1.1" evidence="4"/>
<dbReference type="NCBIfam" id="TIGR00232">
    <property type="entry name" value="tktlase_bact"/>
    <property type="match status" value="1"/>
</dbReference>
<dbReference type="Gene3D" id="3.40.50.970">
    <property type="match status" value="2"/>
</dbReference>
<dbReference type="CDD" id="cd07033">
    <property type="entry name" value="TPP_PYR_DXS_TK_like"/>
    <property type="match status" value="1"/>
</dbReference>
<feature type="binding site" evidence="12">
    <location>
        <position position="31"/>
    </location>
    <ligand>
        <name>thiamine diphosphate</name>
        <dbReference type="ChEBI" id="CHEBI:58937"/>
    </ligand>
</feature>
<accession>A0A9W8EA40</accession>
<keyword evidence="6 13" id="KW-0479">Metal-binding</keyword>
<feature type="binding site" evidence="12">
    <location>
        <position position="226"/>
    </location>
    <ligand>
        <name>thiamine diphosphate</name>
        <dbReference type="ChEBI" id="CHEBI:58937"/>
    </ligand>
</feature>
<comment type="cofactor">
    <cofactor evidence="1">
        <name>Co(2+)</name>
        <dbReference type="ChEBI" id="CHEBI:48828"/>
    </cofactor>
</comment>
<dbReference type="GO" id="GO:0006098">
    <property type="term" value="P:pentose-phosphate shunt"/>
    <property type="evidence" value="ECO:0007669"/>
    <property type="project" value="TreeGrafter"/>
</dbReference>
<dbReference type="Proteomes" id="UP001151582">
    <property type="component" value="Unassembled WGS sequence"/>
</dbReference>
<feature type="binding site" evidence="12">
    <location>
        <position position="121"/>
    </location>
    <ligand>
        <name>thiamine diphosphate</name>
        <dbReference type="ChEBI" id="CHEBI:58937"/>
    </ligand>
</feature>
<keyword evidence="5 16" id="KW-0808">Transferase</keyword>
<dbReference type="InterPro" id="IPR005475">
    <property type="entry name" value="Transketolase-like_Pyr-bd"/>
</dbReference>
<dbReference type="PANTHER" id="PTHR43522:SF2">
    <property type="entry name" value="TRANSKETOLASE 1-RELATED"/>
    <property type="match status" value="1"/>
</dbReference>
<evidence type="ECO:0000256" key="8">
    <source>
        <dbReference type="ARBA" id="ARBA00023052"/>
    </source>
</evidence>
<dbReference type="Pfam" id="PF22613">
    <property type="entry name" value="Transketolase_C_1"/>
    <property type="match status" value="1"/>
</dbReference>
<feature type="binding site" evidence="11">
    <location>
        <position position="348"/>
    </location>
    <ligand>
        <name>substrate</name>
    </ligand>
</feature>
<evidence type="ECO:0000256" key="1">
    <source>
        <dbReference type="ARBA" id="ARBA00001941"/>
    </source>
</evidence>
<evidence type="ECO:0000256" key="10">
    <source>
        <dbReference type="PIRSR" id="PIRSR605478-1"/>
    </source>
</evidence>
<feature type="active site" description="Proton donor" evidence="10">
    <location>
        <position position="380"/>
    </location>
</feature>
<sequence>MAHLLFTRYLKANPKNSNWYNRDRFVLSNGHACALQYILLHLMGYQVTMDDLKSFRQLDSKTPGHPENHHTDGIEVTTGPLGQGFANAVGMAAAEAHMAATFNRPNFPMVDNYTYAICGDGCLQEGVCAEAASLAGHLKLGKLIVLYDDNHVSIDGNTNLGFTENVTKRFDAYDWHVQHIANGDEDLDGLAKAIEAAKAVTDKPSLISIRTTIGKGAAKEGTAGVHGSPLGDEDVAAVKNKFGFDPEKKFVVPQEVYDAYHKVAQHGQQAEDQWNQLFKKYEAEFPDLAKDLARRLAGKLPEDWKKALPRYTPADKAQATRKFSEIALTALAEKIPELIGGSADLTGSNLTRWKGAEDFQSPSTGLGSYAGRYFRFGVREHGMSAMLNGMAAYGGVIPFGATFLNFIEYAMGAVRLTALSNFRVIYIMTHDSIGLGEDGPTHQPVEAAAMLRATPNLLFFRPADGNEVSGAYLAAMENVHRPSVLSLTRQGLPNLEGSAVEKALYGGYVLQDVANPQLVLVATGSEVAISVDTAKLLEQQHQVSVRVVSMPCLDLFDEQSHEYKESVFPRGVPVISVEVLSTVGWGKLAHASIGLDTFGKSGPYQEVYHAFGFYPEAIAKKAQQVLKYYKSREVPYLMDRPFE</sequence>
<dbReference type="InterPro" id="IPR029061">
    <property type="entry name" value="THDP-binding"/>
</dbReference>
<feature type="binding site" evidence="12">
    <location>
        <position position="406"/>
    </location>
    <ligand>
        <name>thiamine diphosphate</name>
        <dbReference type="ChEBI" id="CHEBI:58937"/>
    </ligand>
</feature>
<evidence type="ECO:0000256" key="5">
    <source>
        <dbReference type="ARBA" id="ARBA00022679"/>
    </source>
</evidence>
<dbReference type="PANTHER" id="PTHR43522">
    <property type="entry name" value="TRANSKETOLASE"/>
    <property type="match status" value="1"/>
</dbReference>
<feature type="binding site" evidence="12">
    <location>
        <position position="150"/>
    </location>
    <ligand>
        <name>thiamine diphosphate</name>
        <dbReference type="ChEBI" id="CHEBI:58937"/>
    </ligand>
</feature>
<name>A0A9W8EA40_9FUNG</name>
<feature type="binding site" evidence="13">
    <location>
        <position position="150"/>
    </location>
    <ligand>
        <name>Mg(2+)</name>
        <dbReference type="ChEBI" id="CHEBI:18420"/>
    </ligand>
</feature>
<comment type="caution">
    <text evidence="16">The sequence shown here is derived from an EMBL/GenBank/DDBJ whole genome shotgun (WGS) entry which is preliminary data.</text>
</comment>
<dbReference type="GO" id="GO:0005829">
    <property type="term" value="C:cytosol"/>
    <property type="evidence" value="ECO:0007669"/>
    <property type="project" value="TreeGrafter"/>
</dbReference>
<feature type="binding site" evidence="11">
    <location>
        <position position="438"/>
    </location>
    <ligand>
        <name>substrate</name>
    </ligand>
</feature>
<evidence type="ECO:0000256" key="3">
    <source>
        <dbReference type="ARBA" id="ARBA00011738"/>
    </source>
</evidence>
<gene>
    <name evidence="16" type="primary">TKL1</name>
    <name evidence="16" type="ORF">H4R34_005610</name>
</gene>
<dbReference type="InterPro" id="IPR005478">
    <property type="entry name" value="Transketolase_bac-like"/>
</dbReference>
<dbReference type="AlphaFoldDB" id="A0A9W8EA40"/>
<dbReference type="EMBL" id="JANBQB010001228">
    <property type="protein sequence ID" value="KAJ1971844.1"/>
    <property type="molecule type" value="Genomic_DNA"/>
</dbReference>
<dbReference type="CDD" id="cd02012">
    <property type="entry name" value="TPP_TK"/>
    <property type="match status" value="1"/>
</dbReference>
<evidence type="ECO:0000256" key="12">
    <source>
        <dbReference type="PIRSR" id="PIRSR605478-3"/>
    </source>
</evidence>
<comment type="similarity">
    <text evidence="2">Belongs to the transketolase family.</text>
</comment>
<evidence type="ECO:0000259" key="15">
    <source>
        <dbReference type="SMART" id="SM00861"/>
    </source>
</evidence>
<dbReference type="GO" id="GO:0004802">
    <property type="term" value="F:transketolase activity"/>
    <property type="evidence" value="ECO:0007669"/>
    <property type="project" value="UniProtKB-EC"/>
</dbReference>
<dbReference type="InterPro" id="IPR020826">
    <property type="entry name" value="Transketolase_BS"/>
</dbReference>
<keyword evidence="8 12" id="KW-0786">Thiamine pyrophosphate</keyword>
<dbReference type="SUPFAM" id="SSF52922">
    <property type="entry name" value="TK C-terminal domain-like"/>
    <property type="match status" value="1"/>
</dbReference>
<feature type="binding site" evidence="11">
    <location>
        <position position="226"/>
    </location>
    <ligand>
        <name>substrate</name>
    </ligand>
</feature>